<organism evidence="2">
    <name type="scientific">Blastocystis hominis</name>
    <dbReference type="NCBI Taxonomy" id="12968"/>
    <lineage>
        <taxon>Eukaryota</taxon>
        <taxon>Sar</taxon>
        <taxon>Stramenopiles</taxon>
        <taxon>Bigyra</taxon>
        <taxon>Opalozoa</taxon>
        <taxon>Opalinata</taxon>
        <taxon>Blastocystidae</taxon>
        <taxon>Blastocystis</taxon>
    </lineage>
</organism>
<feature type="compositionally biased region" description="Low complexity" evidence="1">
    <location>
        <begin position="53"/>
        <end position="67"/>
    </location>
</feature>
<dbReference type="EMBL" id="FN668689">
    <property type="protein sequence ID" value="CBK24741.2"/>
    <property type="molecule type" value="Genomic_DNA"/>
</dbReference>
<dbReference type="Proteomes" id="UP000008312">
    <property type="component" value="Unassembled WGS sequence"/>
</dbReference>
<feature type="region of interest" description="Disordered" evidence="1">
    <location>
        <begin position="34"/>
        <end position="83"/>
    </location>
</feature>
<accession>D8M9K2</accession>
<protein>
    <submittedName>
        <fullName evidence="2">Uncharacterized protein</fullName>
    </submittedName>
</protein>
<name>D8M9K2_BLAHO</name>
<dbReference type="GeneID" id="24921468"/>
<dbReference type="AlphaFoldDB" id="D8M9K2"/>
<evidence type="ECO:0000313" key="3">
    <source>
        <dbReference type="Proteomes" id="UP000008312"/>
    </source>
</evidence>
<dbReference type="InParanoid" id="D8M9K2"/>
<proteinExistence type="predicted"/>
<sequence>MGYVSTWPNAKIIGKKSIYKDESKSIELPEMKVEKSVEEGVVAPQTTEEAPKVVASSEEQSGAASSVPAETKPSENDQTPNKE</sequence>
<feature type="compositionally biased region" description="Basic and acidic residues" evidence="1">
    <location>
        <begin position="72"/>
        <end position="83"/>
    </location>
</feature>
<keyword evidence="3" id="KW-1185">Reference proteome</keyword>
<evidence type="ECO:0000313" key="2">
    <source>
        <dbReference type="EMBL" id="CBK24741.2"/>
    </source>
</evidence>
<dbReference type="RefSeq" id="XP_012898789.1">
    <property type="nucleotide sequence ID" value="XM_013043335.1"/>
</dbReference>
<gene>
    <name evidence="2" type="ORF">GSBLH_T00004442001</name>
</gene>
<evidence type="ECO:0000256" key="1">
    <source>
        <dbReference type="SAM" id="MobiDB-lite"/>
    </source>
</evidence>
<reference evidence="2" key="1">
    <citation type="submission" date="2010-02" db="EMBL/GenBank/DDBJ databases">
        <title>Sequencing and annotation of the Blastocystis hominis genome.</title>
        <authorList>
            <person name="Wincker P."/>
        </authorList>
    </citation>
    <scope>NUCLEOTIDE SEQUENCE</scope>
    <source>
        <strain evidence="2">Singapore isolate B</strain>
    </source>
</reference>